<dbReference type="Proteomes" id="UP000230002">
    <property type="component" value="Unassembled WGS sequence"/>
</dbReference>
<sequence length="130" mass="14307">MNTPHTPGAHLSRVPESDETVAWMNHSTVISMPLIRLTSRNKKFQQQLRLALPRIIGGSWGRYASFLLLSTSFTDCESGSFANHNAPALTVAYITVIVHSLNLSVILFVCACPTDKTAKSLVQVPRLTDQ</sequence>
<evidence type="ECO:0000313" key="2">
    <source>
        <dbReference type="EMBL" id="PIL34128.1"/>
    </source>
</evidence>
<dbReference type="AlphaFoldDB" id="A0A2G8SKN5"/>
<gene>
    <name evidence="2" type="ORF">GSI_03839</name>
</gene>
<accession>A0A2G8SKN5</accession>
<name>A0A2G8SKN5_9APHY</name>
<feature type="transmembrane region" description="Helical" evidence="1">
    <location>
        <begin position="51"/>
        <end position="70"/>
    </location>
</feature>
<keyword evidence="3" id="KW-1185">Reference proteome</keyword>
<evidence type="ECO:0000256" key="1">
    <source>
        <dbReference type="SAM" id="Phobius"/>
    </source>
</evidence>
<keyword evidence="1" id="KW-1133">Transmembrane helix</keyword>
<feature type="transmembrane region" description="Helical" evidence="1">
    <location>
        <begin position="90"/>
        <end position="111"/>
    </location>
</feature>
<organism evidence="2 3">
    <name type="scientific">Ganoderma sinense ZZ0214-1</name>
    <dbReference type="NCBI Taxonomy" id="1077348"/>
    <lineage>
        <taxon>Eukaryota</taxon>
        <taxon>Fungi</taxon>
        <taxon>Dikarya</taxon>
        <taxon>Basidiomycota</taxon>
        <taxon>Agaricomycotina</taxon>
        <taxon>Agaricomycetes</taxon>
        <taxon>Polyporales</taxon>
        <taxon>Polyporaceae</taxon>
        <taxon>Ganoderma</taxon>
    </lineage>
</organism>
<comment type="caution">
    <text evidence="2">The sequence shown here is derived from an EMBL/GenBank/DDBJ whole genome shotgun (WGS) entry which is preliminary data.</text>
</comment>
<dbReference type="EMBL" id="AYKW01000006">
    <property type="protein sequence ID" value="PIL34128.1"/>
    <property type="molecule type" value="Genomic_DNA"/>
</dbReference>
<protein>
    <submittedName>
        <fullName evidence="2">Uncharacterized protein</fullName>
    </submittedName>
</protein>
<evidence type="ECO:0000313" key="3">
    <source>
        <dbReference type="Proteomes" id="UP000230002"/>
    </source>
</evidence>
<reference evidence="2 3" key="1">
    <citation type="journal article" date="2015" name="Sci. Rep.">
        <title>Chromosome-level genome map provides insights into diverse defense mechanisms in the medicinal fungus Ganoderma sinense.</title>
        <authorList>
            <person name="Zhu Y."/>
            <person name="Xu J."/>
            <person name="Sun C."/>
            <person name="Zhou S."/>
            <person name="Xu H."/>
            <person name="Nelson D.R."/>
            <person name="Qian J."/>
            <person name="Song J."/>
            <person name="Luo H."/>
            <person name="Xiang L."/>
            <person name="Li Y."/>
            <person name="Xu Z."/>
            <person name="Ji A."/>
            <person name="Wang L."/>
            <person name="Lu S."/>
            <person name="Hayward A."/>
            <person name="Sun W."/>
            <person name="Li X."/>
            <person name="Schwartz D.C."/>
            <person name="Wang Y."/>
            <person name="Chen S."/>
        </authorList>
    </citation>
    <scope>NUCLEOTIDE SEQUENCE [LARGE SCALE GENOMIC DNA]</scope>
    <source>
        <strain evidence="2 3">ZZ0214-1</strain>
    </source>
</reference>
<keyword evidence="1" id="KW-0472">Membrane</keyword>
<proteinExistence type="predicted"/>
<keyword evidence="1" id="KW-0812">Transmembrane</keyword>